<dbReference type="EMBL" id="JARBJD010000388">
    <property type="protein sequence ID" value="KAK2942714.1"/>
    <property type="molecule type" value="Genomic_DNA"/>
</dbReference>
<gene>
    <name evidence="1" type="ORF">BLNAU_22384</name>
</gene>
<reference evidence="1 2" key="1">
    <citation type="journal article" date="2022" name="bioRxiv">
        <title>Genomics of Preaxostyla Flagellates Illuminates Evolutionary Transitions and the Path Towards Mitochondrial Loss.</title>
        <authorList>
            <person name="Novak L.V.F."/>
            <person name="Treitli S.C."/>
            <person name="Pyrih J."/>
            <person name="Halakuc P."/>
            <person name="Pipaliya S.V."/>
            <person name="Vacek V."/>
            <person name="Brzon O."/>
            <person name="Soukal P."/>
            <person name="Eme L."/>
            <person name="Dacks J.B."/>
            <person name="Karnkowska A."/>
            <person name="Elias M."/>
            <person name="Hampl V."/>
        </authorList>
    </citation>
    <scope>NUCLEOTIDE SEQUENCE [LARGE SCALE GENOMIC DNA]</scope>
    <source>
        <strain evidence="1">NAU3</strain>
        <tissue evidence="1">Gut</tissue>
    </source>
</reference>
<sequence>MLHFVSCATLLDNVKLTHHSQREINIDGGSLSIESSSFHDNTPNCNHFPSLRRNIHCSNAGHISIESLSSGDGSKDHPSPWISLNDCNMTGEDAKPDIPLFIPTLSTDSKSTLNKTNKAFSIEMKGTTLIPCGLYFEIVEVTSDSCSSISDIEQVEVLVCGEENKVEIVSKNETLFDRLHGLNKQRVDAVAVGKEIVKGLRHLSKSELFSVALAKWTPHWVERDSKDRMCIRLNEEGGLQMNESGKQIAIDDGQRWRE</sequence>
<keyword evidence="2" id="KW-1185">Reference proteome</keyword>
<evidence type="ECO:0000313" key="1">
    <source>
        <dbReference type="EMBL" id="KAK2942714.1"/>
    </source>
</evidence>
<proteinExistence type="predicted"/>
<accession>A0ABQ9WUB3</accession>
<organism evidence="1 2">
    <name type="scientific">Blattamonas nauphoetae</name>
    <dbReference type="NCBI Taxonomy" id="2049346"/>
    <lineage>
        <taxon>Eukaryota</taxon>
        <taxon>Metamonada</taxon>
        <taxon>Preaxostyla</taxon>
        <taxon>Oxymonadida</taxon>
        <taxon>Blattamonas</taxon>
    </lineage>
</organism>
<evidence type="ECO:0000313" key="2">
    <source>
        <dbReference type="Proteomes" id="UP001281761"/>
    </source>
</evidence>
<comment type="caution">
    <text evidence="1">The sequence shown here is derived from an EMBL/GenBank/DDBJ whole genome shotgun (WGS) entry which is preliminary data.</text>
</comment>
<dbReference type="Proteomes" id="UP001281761">
    <property type="component" value="Unassembled WGS sequence"/>
</dbReference>
<name>A0ABQ9WUB3_9EUKA</name>
<protein>
    <submittedName>
        <fullName evidence="1">Uncharacterized protein</fullName>
    </submittedName>
</protein>